<evidence type="ECO:0000256" key="4">
    <source>
        <dbReference type="PROSITE-ProRule" id="PRU01207"/>
    </source>
</evidence>
<keyword evidence="9" id="KW-1185">Reference proteome</keyword>
<evidence type="ECO:0000313" key="9">
    <source>
        <dbReference type="Proteomes" id="UP000887574"/>
    </source>
</evidence>
<feature type="compositionally biased region" description="Low complexity" evidence="6">
    <location>
        <begin position="123"/>
        <end position="158"/>
    </location>
</feature>
<feature type="domain" description="SH3" evidence="7">
    <location>
        <begin position="228"/>
        <end position="291"/>
    </location>
</feature>
<dbReference type="PROSITE" id="PS51860">
    <property type="entry name" value="REM_1"/>
    <property type="match status" value="1"/>
</dbReference>
<organism evidence="9 10">
    <name type="scientific">Ditylenchus dipsaci</name>
    <dbReference type="NCBI Taxonomy" id="166011"/>
    <lineage>
        <taxon>Eukaryota</taxon>
        <taxon>Metazoa</taxon>
        <taxon>Ecdysozoa</taxon>
        <taxon>Nematoda</taxon>
        <taxon>Chromadorea</taxon>
        <taxon>Rhabditida</taxon>
        <taxon>Tylenchina</taxon>
        <taxon>Tylenchomorpha</taxon>
        <taxon>Sphaerularioidea</taxon>
        <taxon>Anguinidae</taxon>
        <taxon>Anguininae</taxon>
        <taxon>Ditylenchus</taxon>
    </lineage>
</organism>
<dbReference type="InterPro" id="IPR036028">
    <property type="entry name" value="SH3-like_dom_sf"/>
</dbReference>
<evidence type="ECO:0000256" key="3">
    <source>
        <dbReference type="PROSITE-ProRule" id="PRU00192"/>
    </source>
</evidence>
<evidence type="ECO:0000256" key="2">
    <source>
        <dbReference type="ARBA" id="ARBA00023054"/>
    </source>
</evidence>
<feature type="compositionally biased region" description="Polar residues" evidence="6">
    <location>
        <begin position="169"/>
        <end position="179"/>
    </location>
</feature>
<sequence length="291" mass="31592">MHQRLFGGPSKSGSSNGASEAYSNLPPQQRCRKIQARLDDLAKEAATKEQSRAGLEKMFGVYKENPKLGNASDVDQQMKQYAKELEVIYAQVENYRKLLLEAQSELNTPMGGLQDTSSLRAQSSYNPSPSSSPPAINNPRSSYSGESVSSGVSEGSSSTVPNVGAFARPQNTTSSSNGFHSISPKIQPPQQPPIQHIDSNSADFYEECDSPHQPASGSAATNGGEDLVPLGTCTAIYGFDGSTDGTTMEMREGDEMLLIEKDEGDGWTRVRHMNSQMEGFVPTSYLQCRWY</sequence>
<keyword evidence="2 4" id="KW-0175">Coiled coil</keyword>
<evidence type="ECO:0000259" key="7">
    <source>
        <dbReference type="PROSITE" id="PS50002"/>
    </source>
</evidence>
<dbReference type="CDD" id="cd11619">
    <property type="entry name" value="HR1_CIP4-like"/>
    <property type="match status" value="1"/>
</dbReference>
<dbReference type="Gene3D" id="2.30.30.40">
    <property type="entry name" value="SH3 Domains"/>
    <property type="match status" value="1"/>
</dbReference>
<dbReference type="FunFam" id="2.30.30.40:FF:000203">
    <property type="entry name" value="Cdc42-interacting protein 4, isoform F"/>
    <property type="match status" value="1"/>
</dbReference>
<dbReference type="AlphaFoldDB" id="A0A915DUZ3"/>
<feature type="region of interest" description="Disordered" evidence="6">
    <location>
        <begin position="109"/>
        <end position="224"/>
    </location>
</feature>
<feature type="compositionally biased region" description="Polar residues" evidence="6">
    <location>
        <begin position="11"/>
        <end position="27"/>
    </location>
</feature>
<evidence type="ECO:0000313" key="10">
    <source>
        <dbReference type="WBParaSite" id="jg23954"/>
    </source>
</evidence>
<evidence type="ECO:0000256" key="1">
    <source>
        <dbReference type="ARBA" id="ARBA00022443"/>
    </source>
</evidence>
<dbReference type="Gene3D" id="6.10.140.470">
    <property type="match status" value="1"/>
</dbReference>
<accession>A0A915DUZ3</accession>
<dbReference type="PANTHER" id="PTHR15735">
    <property type="entry name" value="FCH AND DOUBLE SH3 DOMAINS PROTEIN"/>
    <property type="match status" value="1"/>
</dbReference>
<dbReference type="PROSITE" id="PS50002">
    <property type="entry name" value="SH3"/>
    <property type="match status" value="1"/>
</dbReference>
<dbReference type="Pfam" id="PF25610">
    <property type="entry name" value="HR1_TOCA"/>
    <property type="match status" value="1"/>
</dbReference>
<protein>
    <submittedName>
        <fullName evidence="10">SH3 domain-containing protein</fullName>
    </submittedName>
</protein>
<dbReference type="InterPro" id="IPR011072">
    <property type="entry name" value="HR1_rho-bd"/>
</dbReference>
<evidence type="ECO:0000256" key="5">
    <source>
        <dbReference type="SAM" id="Coils"/>
    </source>
</evidence>
<dbReference type="SUPFAM" id="SSF50044">
    <property type="entry name" value="SH3-domain"/>
    <property type="match status" value="1"/>
</dbReference>
<dbReference type="SMART" id="SM00326">
    <property type="entry name" value="SH3"/>
    <property type="match status" value="1"/>
</dbReference>
<dbReference type="Proteomes" id="UP000887574">
    <property type="component" value="Unplaced"/>
</dbReference>
<feature type="coiled-coil region" evidence="5">
    <location>
        <begin position="31"/>
        <end position="98"/>
    </location>
</feature>
<evidence type="ECO:0000259" key="8">
    <source>
        <dbReference type="PROSITE" id="PS51860"/>
    </source>
</evidence>
<reference evidence="10" key="1">
    <citation type="submission" date="2022-11" db="UniProtKB">
        <authorList>
            <consortium name="WormBaseParasite"/>
        </authorList>
    </citation>
    <scope>IDENTIFICATION</scope>
</reference>
<feature type="domain" description="REM-1" evidence="8">
    <location>
        <begin position="24"/>
        <end position="101"/>
    </location>
</feature>
<dbReference type="Pfam" id="PF00018">
    <property type="entry name" value="SH3_1"/>
    <property type="match status" value="1"/>
</dbReference>
<evidence type="ECO:0000256" key="6">
    <source>
        <dbReference type="SAM" id="MobiDB-lite"/>
    </source>
</evidence>
<dbReference type="InterPro" id="IPR001452">
    <property type="entry name" value="SH3_domain"/>
</dbReference>
<dbReference type="GO" id="GO:0007165">
    <property type="term" value="P:signal transduction"/>
    <property type="evidence" value="ECO:0007669"/>
    <property type="project" value="InterPro"/>
</dbReference>
<feature type="region of interest" description="Disordered" evidence="6">
    <location>
        <begin position="1"/>
        <end position="29"/>
    </location>
</feature>
<dbReference type="InterPro" id="IPR057870">
    <property type="entry name" value="HR1_TOCA"/>
</dbReference>
<dbReference type="PANTHER" id="PTHR15735:SF12">
    <property type="entry name" value="CDC42-INTERACTING PROTEIN 4, ISOFORM B"/>
    <property type="match status" value="1"/>
</dbReference>
<dbReference type="CDD" id="cd11911">
    <property type="entry name" value="SH3_CIP4-like"/>
    <property type="match status" value="1"/>
</dbReference>
<keyword evidence="1 3" id="KW-0728">SH3 domain</keyword>
<dbReference type="WBParaSite" id="jg23954">
    <property type="protein sequence ID" value="jg23954"/>
    <property type="gene ID" value="jg23954"/>
</dbReference>
<proteinExistence type="predicted"/>
<name>A0A915DUZ3_9BILA</name>